<gene>
    <name evidence="2" type="ORF">Tco_1123438</name>
</gene>
<sequence length="327" mass="37215">MVVPAREPKERPPHMGLLEKEELKTKLESFETSSKSLNTLLNSQLSANDKAGFRHNGAKESKVSEIITSVSKVEISNSETSNDKVEMLKIKTVKMSEPIIEEWESDSEDDEIMVKPKEVTKIVKPSFEKIESVNARNETVRQAENPRKNNKSPRGNKRNWNDMMTQKLGENFEFNNKACYGTRVNTARPKAEVNTVKALASWVWKPKHEELAHVSKSNSASKTLTRYDYVDALEKLKLLCVTRVNFGLLNCHSEVAVWIPLKLLLLKLIGVEEFKNYLSDNEESLGEDASKQGRIDDADVEVTFIDETSNDARNKNNKIWIHPLDDQ</sequence>
<feature type="compositionally biased region" description="Basic residues" evidence="1">
    <location>
        <begin position="148"/>
        <end position="157"/>
    </location>
</feature>
<keyword evidence="3" id="KW-1185">Reference proteome</keyword>
<accession>A0ABQ5J6A4</accession>
<reference evidence="2" key="2">
    <citation type="submission" date="2022-01" db="EMBL/GenBank/DDBJ databases">
        <authorList>
            <person name="Yamashiro T."/>
            <person name="Shiraishi A."/>
            <person name="Satake H."/>
            <person name="Nakayama K."/>
        </authorList>
    </citation>
    <scope>NUCLEOTIDE SEQUENCE</scope>
</reference>
<evidence type="ECO:0000256" key="1">
    <source>
        <dbReference type="SAM" id="MobiDB-lite"/>
    </source>
</evidence>
<proteinExistence type="predicted"/>
<evidence type="ECO:0000313" key="3">
    <source>
        <dbReference type="Proteomes" id="UP001151760"/>
    </source>
</evidence>
<name>A0ABQ5J6A4_9ASTR</name>
<evidence type="ECO:0000313" key="2">
    <source>
        <dbReference type="EMBL" id="GJU07008.1"/>
    </source>
</evidence>
<organism evidence="2 3">
    <name type="scientific">Tanacetum coccineum</name>
    <dbReference type="NCBI Taxonomy" id="301880"/>
    <lineage>
        <taxon>Eukaryota</taxon>
        <taxon>Viridiplantae</taxon>
        <taxon>Streptophyta</taxon>
        <taxon>Embryophyta</taxon>
        <taxon>Tracheophyta</taxon>
        <taxon>Spermatophyta</taxon>
        <taxon>Magnoliopsida</taxon>
        <taxon>eudicotyledons</taxon>
        <taxon>Gunneridae</taxon>
        <taxon>Pentapetalae</taxon>
        <taxon>asterids</taxon>
        <taxon>campanulids</taxon>
        <taxon>Asterales</taxon>
        <taxon>Asteraceae</taxon>
        <taxon>Asteroideae</taxon>
        <taxon>Anthemideae</taxon>
        <taxon>Anthemidinae</taxon>
        <taxon>Tanacetum</taxon>
    </lineage>
</organism>
<feature type="region of interest" description="Disordered" evidence="1">
    <location>
        <begin position="134"/>
        <end position="160"/>
    </location>
</feature>
<dbReference type="Proteomes" id="UP001151760">
    <property type="component" value="Unassembled WGS sequence"/>
</dbReference>
<feature type="compositionally biased region" description="Basic and acidic residues" evidence="1">
    <location>
        <begin position="138"/>
        <end position="147"/>
    </location>
</feature>
<protein>
    <submittedName>
        <fullName evidence="2">Uncharacterized protein</fullName>
    </submittedName>
</protein>
<reference evidence="2" key="1">
    <citation type="journal article" date="2022" name="Int. J. Mol. Sci.">
        <title>Draft Genome of Tanacetum Coccineum: Genomic Comparison of Closely Related Tanacetum-Family Plants.</title>
        <authorList>
            <person name="Yamashiro T."/>
            <person name="Shiraishi A."/>
            <person name="Nakayama K."/>
            <person name="Satake H."/>
        </authorList>
    </citation>
    <scope>NUCLEOTIDE SEQUENCE</scope>
</reference>
<comment type="caution">
    <text evidence="2">The sequence shown here is derived from an EMBL/GenBank/DDBJ whole genome shotgun (WGS) entry which is preliminary data.</text>
</comment>
<dbReference type="EMBL" id="BQNB010021496">
    <property type="protein sequence ID" value="GJU07008.1"/>
    <property type="molecule type" value="Genomic_DNA"/>
</dbReference>